<evidence type="ECO:0000313" key="1">
    <source>
        <dbReference type="EMBL" id="RAW12172.1"/>
    </source>
</evidence>
<dbReference type="AlphaFoldDB" id="A0A329QL80"/>
<reference evidence="1 2" key="1">
    <citation type="submission" date="2018-04" db="EMBL/GenBank/DDBJ databases">
        <title>Paenibacillus taichungensis Genome sequencing and assembly.</title>
        <authorList>
            <person name="Xu J."/>
            <person name="Rensing C."/>
            <person name="Mazhar H.S."/>
        </authorList>
    </citation>
    <scope>NUCLEOTIDE SEQUENCE [LARGE SCALE GENOMIC DNA]</scope>
    <source>
        <strain evidence="1 2">NC1</strain>
    </source>
</reference>
<protein>
    <submittedName>
        <fullName evidence="1">Uncharacterized protein</fullName>
    </submittedName>
</protein>
<dbReference type="RefSeq" id="WP_113055097.1">
    <property type="nucleotide sequence ID" value="NZ_QEVW01000015.1"/>
</dbReference>
<dbReference type="EMBL" id="QEVW01000015">
    <property type="protein sequence ID" value="RAW12172.1"/>
    <property type="molecule type" value="Genomic_DNA"/>
</dbReference>
<sequence length="322" mass="36313">MPEPFHNAALDPIYVDHICWLTAEDHLYTLDWPTPDDYFYVSPHIYMEDHYYGRVGTLTRSLMADGKRLTAGDLALMVMERLSNEAHWDWLIFAQTCPERHALNAPLARMLEMAAWHVDYPLGLSHMGALAGTEAIQAAQWSLRQRERAAIVLVEQRVFHDDGQAGYGLKTKERGDTADMAVALQACTNQGALQVRYVGKRIVQSDEADSFASQVQDIIRELMDGCTADHMILQSRLGLHISDNSILHIGPDKTVCVPYADYQSGDVWIQLAEKLQRGIIRPKERVVMISWDGDRMISACCVHVIHLPLLSSLAMNQEIKTT</sequence>
<accession>A0A329QL80</accession>
<comment type="caution">
    <text evidence="1">The sequence shown here is derived from an EMBL/GenBank/DDBJ whole genome shotgun (WGS) entry which is preliminary data.</text>
</comment>
<gene>
    <name evidence="1" type="ORF">DC345_22910</name>
</gene>
<organism evidence="1 2">
    <name type="scientific">Paenibacillus taichungensis</name>
    <dbReference type="NCBI Taxonomy" id="484184"/>
    <lineage>
        <taxon>Bacteria</taxon>
        <taxon>Bacillati</taxon>
        <taxon>Bacillota</taxon>
        <taxon>Bacilli</taxon>
        <taxon>Bacillales</taxon>
        <taxon>Paenibacillaceae</taxon>
        <taxon>Paenibacillus</taxon>
    </lineage>
</organism>
<evidence type="ECO:0000313" key="2">
    <source>
        <dbReference type="Proteomes" id="UP000250642"/>
    </source>
</evidence>
<proteinExistence type="predicted"/>
<dbReference type="Proteomes" id="UP000250642">
    <property type="component" value="Unassembled WGS sequence"/>
</dbReference>
<name>A0A329QL80_9BACL</name>